<dbReference type="Gene3D" id="3.30.530.20">
    <property type="match status" value="1"/>
</dbReference>
<accession>A0A6J4RVE1</accession>
<dbReference type="PANTHER" id="PTHR36166">
    <property type="entry name" value="CHROMOSOME 9, WHOLE GENOME SHOTGUN SEQUENCE"/>
    <property type="match status" value="1"/>
</dbReference>
<protein>
    <submittedName>
        <fullName evidence="1">Uncharacterized protein</fullName>
    </submittedName>
</protein>
<organism evidence="1">
    <name type="scientific">uncultured Solirubrobacteraceae bacterium</name>
    <dbReference type="NCBI Taxonomy" id="1162706"/>
    <lineage>
        <taxon>Bacteria</taxon>
        <taxon>Bacillati</taxon>
        <taxon>Actinomycetota</taxon>
        <taxon>Thermoleophilia</taxon>
        <taxon>Solirubrobacterales</taxon>
        <taxon>Solirubrobacteraceae</taxon>
        <taxon>environmental samples</taxon>
    </lineage>
</organism>
<dbReference type="EMBL" id="CADCVR010000027">
    <property type="protein sequence ID" value="CAA9483063.1"/>
    <property type="molecule type" value="Genomic_DNA"/>
</dbReference>
<dbReference type="InterPro" id="IPR023393">
    <property type="entry name" value="START-like_dom_sf"/>
</dbReference>
<name>A0A6J4RVE1_9ACTN</name>
<dbReference type="PANTHER" id="PTHR36166:SF1">
    <property type="entry name" value="SRPBCC DOMAIN-CONTAINING PROTEIN"/>
    <property type="match status" value="1"/>
</dbReference>
<evidence type="ECO:0000313" key="1">
    <source>
        <dbReference type="EMBL" id="CAA9483063.1"/>
    </source>
</evidence>
<dbReference type="SUPFAM" id="SSF55961">
    <property type="entry name" value="Bet v1-like"/>
    <property type="match status" value="1"/>
</dbReference>
<sequence length="81" mass="9010">MLAVEAGRELRWLGQFLVPGLFDGEHSFRLEELPSGRTRLTQAERFHGMLVGISGGALEKTRLGFEQMNRALKQRAEAAVA</sequence>
<dbReference type="CDD" id="cd07822">
    <property type="entry name" value="SRPBCC_4"/>
    <property type="match status" value="1"/>
</dbReference>
<proteinExistence type="predicted"/>
<dbReference type="AlphaFoldDB" id="A0A6J4RVE1"/>
<reference evidence="1" key="1">
    <citation type="submission" date="2020-02" db="EMBL/GenBank/DDBJ databases">
        <authorList>
            <person name="Meier V. D."/>
        </authorList>
    </citation>
    <scope>NUCLEOTIDE SEQUENCE</scope>
    <source>
        <strain evidence="1">AVDCRST_MAG53</strain>
    </source>
</reference>
<gene>
    <name evidence="1" type="ORF">AVDCRST_MAG53-877</name>
</gene>